<dbReference type="PIRSF" id="PIRSF000398">
    <property type="entry name" value="M_m6A_EcoRV"/>
    <property type="match status" value="1"/>
</dbReference>
<dbReference type="RefSeq" id="WP_185533552.1">
    <property type="nucleotide sequence ID" value="NZ_JAARWW010000005.1"/>
</dbReference>
<dbReference type="GO" id="GO:1904047">
    <property type="term" value="F:S-adenosyl-L-methionine binding"/>
    <property type="evidence" value="ECO:0007669"/>
    <property type="project" value="TreeGrafter"/>
</dbReference>
<evidence type="ECO:0000256" key="3">
    <source>
        <dbReference type="ARBA" id="ARBA00022691"/>
    </source>
</evidence>
<proteinExistence type="predicted"/>
<protein>
    <submittedName>
        <fullName evidence="4">DNA adenine methylase</fullName>
    </submittedName>
</protein>
<dbReference type="InterPro" id="IPR012263">
    <property type="entry name" value="M_m6A_EcoRV"/>
</dbReference>
<dbReference type="InterPro" id="IPR029063">
    <property type="entry name" value="SAM-dependent_MTases_sf"/>
</dbReference>
<accession>A0A842CRH0</accession>
<dbReference type="GO" id="GO:0043565">
    <property type="term" value="F:sequence-specific DNA binding"/>
    <property type="evidence" value="ECO:0007669"/>
    <property type="project" value="TreeGrafter"/>
</dbReference>
<name>A0A842CRH0_9LIST</name>
<keyword evidence="2" id="KW-0808">Transferase</keyword>
<dbReference type="PANTHER" id="PTHR30481">
    <property type="entry name" value="DNA ADENINE METHYLASE"/>
    <property type="match status" value="1"/>
</dbReference>
<dbReference type="AlphaFoldDB" id="A0A842CRH0"/>
<comment type="caution">
    <text evidence="4">The sequence shown here is derived from an EMBL/GenBank/DDBJ whole genome shotgun (WGS) entry which is preliminary data.</text>
</comment>
<dbReference type="InterPro" id="IPR012327">
    <property type="entry name" value="MeTrfase_D12"/>
</dbReference>
<dbReference type="SUPFAM" id="SSF53335">
    <property type="entry name" value="S-adenosyl-L-methionine-dependent methyltransferases"/>
    <property type="match status" value="1"/>
</dbReference>
<evidence type="ECO:0000313" key="4">
    <source>
        <dbReference type="EMBL" id="MBC2004425.1"/>
    </source>
</evidence>
<evidence type="ECO:0000256" key="2">
    <source>
        <dbReference type="ARBA" id="ARBA00022679"/>
    </source>
</evidence>
<dbReference type="GO" id="GO:0009007">
    <property type="term" value="F:site-specific DNA-methyltransferase (adenine-specific) activity"/>
    <property type="evidence" value="ECO:0007669"/>
    <property type="project" value="UniProtKB-EC"/>
</dbReference>
<dbReference type="Proteomes" id="UP000546806">
    <property type="component" value="Unassembled WGS sequence"/>
</dbReference>
<organism evidence="4 5">
    <name type="scientific">Listeria booriae</name>
    <dbReference type="NCBI Taxonomy" id="1552123"/>
    <lineage>
        <taxon>Bacteria</taxon>
        <taxon>Bacillati</taxon>
        <taxon>Bacillota</taxon>
        <taxon>Bacilli</taxon>
        <taxon>Bacillales</taxon>
        <taxon>Listeriaceae</taxon>
        <taxon>Listeria</taxon>
    </lineage>
</organism>
<dbReference type="GO" id="GO:0009307">
    <property type="term" value="P:DNA restriction-modification system"/>
    <property type="evidence" value="ECO:0007669"/>
    <property type="project" value="InterPro"/>
</dbReference>
<keyword evidence="3" id="KW-0949">S-adenosyl-L-methionine</keyword>
<dbReference type="GO" id="GO:0006298">
    <property type="term" value="P:mismatch repair"/>
    <property type="evidence" value="ECO:0007669"/>
    <property type="project" value="TreeGrafter"/>
</dbReference>
<dbReference type="Gene3D" id="3.40.50.150">
    <property type="entry name" value="Vaccinia Virus protein VP39"/>
    <property type="match status" value="2"/>
</dbReference>
<dbReference type="Pfam" id="PF02086">
    <property type="entry name" value="MethyltransfD12"/>
    <property type="match status" value="1"/>
</dbReference>
<gene>
    <name evidence="4" type="ORF">HCA78_11645</name>
</gene>
<evidence type="ECO:0000256" key="1">
    <source>
        <dbReference type="ARBA" id="ARBA00022603"/>
    </source>
</evidence>
<evidence type="ECO:0000313" key="5">
    <source>
        <dbReference type="Proteomes" id="UP000546806"/>
    </source>
</evidence>
<dbReference type="EMBL" id="JAARWW010000005">
    <property type="protein sequence ID" value="MBC2004425.1"/>
    <property type="molecule type" value="Genomic_DNA"/>
</dbReference>
<reference evidence="4 5" key="1">
    <citation type="submission" date="2020-03" db="EMBL/GenBank/DDBJ databases">
        <title>Soil Listeria distribution.</title>
        <authorList>
            <person name="Liao J."/>
            <person name="Wiedmann M."/>
        </authorList>
    </citation>
    <scope>NUCLEOTIDE SEQUENCE [LARGE SCALE GENOMIC DNA]</scope>
    <source>
        <strain evidence="4 5">FSL L7-0435</strain>
    </source>
</reference>
<dbReference type="GO" id="GO:0032259">
    <property type="term" value="P:methylation"/>
    <property type="evidence" value="ECO:0007669"/>
    <property type="project" value="UniProtKB-KW"/>
</dbReference>
<sequence>MKRILNYPGSKWSMAKWIIDHMPRHEVYLEPYFGSGAIFFNKPVSRIETVNDLDSHIVNLFEVIRNNPEALCKAIDYTPLSREEHQKSYIDEGDDVERARRFLVRCWQSIGGKTSDRTGWRSSINVNGTKAYEWSTLSARIMPIAERLKYAQIENQPACKLIQRYDSPNALIYADPPYPMETRANKRHYAHEMSSDDHIDLLEVLQEHSGSVILSSYENELYDKMLPNWTKEYKVVNAGSGARREEVLYINPTAAQYTGQMTIFENATK</sequence>
<keyword evidence="1 4" id="KW-0489">Methyltransferase</keyword>
<dbReference type="PRINTS" id="PR00505">
    <property type="entry name" value="D12N6MTFRASE"/>
</dbReference>
<dbReference type="PANTHER" id="PTHR30481:SF4">
    <property type="entry name" value="SITE-SPECIFIC DNA-METHYLTRANSFERASE (ADENINE-SPECIFIC)"/>
    <property type="match status" value="1"/>
</dbReference>